<evidence type="ECO:0000256" key="6">
    <source>
        <dbReference type="ARBA" id="ARBA00039101"/>
    </source>
</evidence>
<dbReference type="RefSeq" id="WP_008486852.1">
    <property type="nucleotide sequence ID" value="NZ_AMRI01000047.1"/>
</dbReference>
<dbReference type="Pfam" id="PF01266">
    <property type="entry name" value="DAO"/>
    <property type="match status" value="2"/>
</dbReference>
<dbReference type="AlphaFoldDB" id="K2JPS9"/>
<evidence type="ECO:0000256" key="1">
    <source>
        <dbReference type="ARBA" id="ARBA00001974"/>
    </source>
</evidence>
<reference evidence="10 11" key="1">
    <citation type="journal article" date="2012" name="J. Bacteriol.">
        <title>Genome Sequence of Gallaecimonas xiamenensis Type Strain 3-C-1.</title>
        <authorList>
            <person name="Lai Q."/>
            <person name="Wang L."/>
            <person name="Wang W."/>
            <person name="Shao Z."/>
        </authorList>
    </citation>
    <scope>NUCLEOTIDE SEQUENCE [LARGE SCALE GENOMIC DNA]</scope>
    <source>
        <strain evidence="10 11">3-C-1</strain>
    </source>
</reference>
<dbReference type="InterPro" id="IPR006076">
    <property type="entry name" value="FAD-dep_OxRdtase"/>
</dbReference>
<dbReference type="GO" id="GO:0046416">
    <property type="term" value="P:D-amino acid metabolic process"/>
    <property type="evidence" value="ECO:0007669"/>
    <property type="project" value="InterPro"/>
</dbReference>
<evidence type="ECO:0000259" key="9">
    <source>
        <dbReference type="Pfam" id="PF01266"/>
    </source>
</evidence>
<dbReference type="SUPFAM" id="SSF51971">
    <property type="entry name" value="Nucleotide-binding domain"/>
    <property type="match status" value="1"/>
</dbReference>
<dbReference type="EC" id="1.4.3.3" evidence="6"/>
<evidence type="ECO:0000256" key="4">
    <source>
        <dbReference type="ARBA" id="ARBA00022827"/>
    </source>
</evidence>
<feature type="domain" description="FAD dependent oxidoreductase" evidence="9">
    <location>
        <begin position="157"/>
        <end position="301"/>
    </location>
</feature>
<dbReference type="InterPro" id="IPR036188">
    <property type="entry name" value="FAD/NAD-bd_sf"/>
</dbReference>
<sequence length="315" mass="34064">MSARIDVQIQGFGLMGRLLCWRLKKAGLRVAWTDPRPASAAGWVAAAMLAPKAEAVLSSPAIYEMGSAALPLWQVWLGELGGIQHGFTGTLVVSHPQDQALMGDFHQRSQSEPCQVGDLEPALAGRFGQGLWLSGEGYLDNQALMSRLAELTGDDEGQAQADILVDCTGAAAELPGLRAVRGEVARLHAPEVTLTRPVRLLHPRYPLYIVPRPNGRYVVGATEIESRDDSPVSVQSALELLSAAHSLHPGFAEARIESLQVGLRPAFTDNEPHLTWQGNRLSINGLYRHGFMIGPVLAERAVREIKAHLGGRHAH</sequence>
<dbReference type="Proteomes" id="UP000006755">
    <property type="component" value="Unassembled WGS sequence"/>
</dbReference>
<keyword evidence="4" id="KW-0274">FAD</keyword>
<keyword evidence="3" id="KW-0285">Flavoprotein</keyword>
<dbReference type="PATRIC" id="fig|745411.4.peg.3727"/>
<evidence type="ECO:0000313" key="10">
    <source>
        <dbReference type="EMBL" id="EKE67240.1"/>
    </source>
</evidence>
<keyword evidence="11" id="KW-1185">Reference proteome</keyword>
<protein>
    <recommendedName>
        <fullName evidence="7">D-amino-acid oxidase</fullName>
        <ecNumber evidence="6">1.4.3.3</ecNumber>
    </recommendedName>
</protein>
<dbReference type="EMBL" id="AMRI01000047">
    <property type="protein sequence ID" value="EKE67240.1"/>
    <property type="molecule type" value="Genomic_DNA"/>
</dbReference>
<dbReference type="Gene3D" id="3.30.9.10">
    <property type="entry name" value="D-Amino Acid Oxidase, subunit A, domain 2"/>
    <property type="match status" value="2"/>
</dbReference>
<dbReference type="SUPFAM" id="SSF54373">
    <property type="entry name" value="FAD-linked reductases, C-terminal domain"/>
    <property type="match status" value="1"/>
</dbReference>
<evidence type="ECO:0000313" key="11">
    <source>
        <dbReference type="Proteomes" id="UP000006755"/>
    </source>
</evidence>
<proteinExistence type="inferred from homology"/>
<dbReference type="PANTHER" id="PTHR11530:SF11">
    <property type="entry name" value="D-ASPARTATE OXIDASE"/>
    <property type="match status" value="1"/>
</dbReference>
<dbReference type="InterPro" id="IPR023209">
    <property type="entry name" value="DAO"/>
</dbReference>
<dbReference type="PANTHER" id="PTHR11530">
    <property type="entry name" value="D-AMINO ACID OXIDASE"/>
    <property type="match status" value="1"/>
</dbReference>
<comment type="caution">
    <text evidence="10">The sequence shown here is derived from an EMBL/GenBank/DDBJ whole genome shotgun (WGS) entry which is preliminary data.</text>
</comment>
<evidence type="ECO:0000256" key="5">
    <source>
        <dbReference type="ARBA" id="ARBA00023002"/>
    </source>
</evidence>
<dbReference type="GO" id="GO:0071949">
    <property type="term" value="F:FAD binding"/>
    <property type="evidence" value="ECO:0007669"/>
    <property type="project" value="InterPro"/>
</dbReference>
<dbReference type="STRING" id="745411.B3C1_19024"/>
<organism evidence="10 11">
    <name type="scientific">Gallaecimonas xiamenensis 3-C-1</name>
    <dbReference type="NCBI Taxonomy" id="745411"/>
    <lineage>
        <taxon>Bacteria</taxon>
        <taxon>Pseudomonadati</taxon>
        <taxon>Pseudomonadota</taxon>
        <taxon>Gammaproteobacteria</taxon>
        <taxon>Enterobacterales</taxon>
        <taxon>Gallaecimonadaceae</taxon>
        <taxon>Gallaecimonas</taxon>
    </lineage>
</organism>
<evidence type="ECO:0000256" key="7">
    <source>
        <dbReference type="ARBA" id="ARBA00039751"/>
    </source>
</evidence>
<comment type="catalytic activity">
    <reaction evidence="8">
        <text>a D-alpha-amino acid + O2 + H2O = a 2-oxocarboxylate + H2O2 + NH4(+)</text>
        <dbReference type="Rhea" id="RHEA:21816"/>
        <dbReference type="ChEBI" id="CHEBI:15377"/>
        <dbReference type="ChEBI" id="CHEBI:15379"/>
        <dbReference type="ChEBI" id="CHEBI:16240"/>
        <dbReference type="ChEBI" id="CHEBI:28938"/>
        <dbReference type="ChEBI" id="CHEBI:35179"/>
        <dbReference type="ChEBI" id="CHEBI:59871"/>
        <dbReference type="EC" id="1.4.3.3"/>
    </reaction>
    <physiologicalReaction direction="left-to-right" evidence="8">
        <dbReference type="Rhea" id="RHEA:21817"/>
    </physiologicalReaction>
</comment>
<gene>
    <name evidence="10" type="ORF">B3C1_19024</name>
</gene>
<feature type="domain" description="FAD dependent oxidoreductase" evidence="9">
    <location>
        <begin position="6"/>
        <end position="150"/>
    </location>
</feature>
<comment type="similarity">
    <text evidence="2">Belongs to the DAMOX/DASOX family.</text>
</comment>
<keyword evidence="5" id="KW-0560">Oxidoreductase</keyword>
<dbReference type="eggNOG" id="COG0665">
    <property type="taxonomic scope" value="Bacteria"/>
</dbReference>
<accession>K2JPS9</accession>
<dbReference type="GO" id="GO:0003884">
    <property type="term" value="F:D-amino-acid oxidase activity"/>
    <property type="evidence" value="ECO:0007669"/>
    <property type="project" value="UniProtKB-EC"/>
</dbReference>
<comment type="cofactor">
    <cofactor evidence="1">
        <name>FAD</name>
        <dbReference type="ChEBI" id="CHEBI:57692"/>
    </cofactor>
</comment>
<evidence type="ECO:0000256" key="2">
    <source>
        <dbReference type="ARBA" id="ARBA00006730"/>
    </source>
</evidence>
<dbReference type="Gene3D" id="3.50.50.60">
    <property type="entry name" value="FAD/NAD(P)-binding domain"/>
    <property type="match status" value="2"/>
</dbReference>
<name>K2JPS9_9GAMM</name>
<evidence type="ECO:0000256" key="8">
    <source>
        <dbReference type="ARBA" id="ARBA00049547"/>
    </source>
</evidence>
<dbReference type="OrthoDB" id="9790035at2"/>
<evidence type="ECO:0000256" key="3">
    <source>
        <dbReference type="ARBA" id="ARBA00022630"/>
    </source>
</evidence>